<feature type="transmembrane region" description="Helical" evidence="1">
    <location>
        <begin position="44"/>
        <end position="64"/>
    </location>
</feature>
<dbReference type="OrthoDB" id="5917822at2759"/>
<name>A0A6V7UJA8_MELEN</name>
<feature type="transmembrane region" description="Helical" evidence="1">
    <location>
        <begin position="363"/>
        <end position="388"/>
    </location>
</feature>
<protein>
    <submittedName>
        <fullName evidence="2">Uncharacterized protein</fullName>
    </submittedName>
</protein>
<feature type="transmembrane region" description="Helical" evidence="1">
    <location>
        <begin position="141"/>
        <end position="160"/>
    </location>
</feature>
<keyword evidence="1" id="KW-0812">Transmembrane</keyword>
<proteinExistence type="predicted"/>
<dbReference type="Proteomes" id="UP000580250">
    <property type="component" value="Unassembled WGS sequence"/>
</dbReference>
<reference evidence="2 3" key="1">
    <citation type="submission" date="2020-08" db="EMBL/GenBank/DDBJ databases">
        <authorList>
            <person name="Koutsovoulos G."/>
            <person name="Danchin GJ E."/>
        </authorList>
    </citation>
    <scope>NUCLEOTIDE SEQUENCE [LARGE SCALE GENOMIC DNA]</scope>
</reference>
<keyword evidence="1" id="KW-1133">Transmembrane helix</keyword>
<sequence length="572" mass="65211">MSSISNTARSGNVLVLLDLHTSGFASSSASPTIPMLTSLTMHTLYAISLLIYSINSLFNWVYLYNLLQGFLTSFSLHFWFVLVLVVATVSGSMLIILLVMLCVENAFVHRLDVAEHKNGLAFIWEAFSEWLQGFNNFRVSFLFMALHDVPISLANFFLLGACRCGGPQVLRWPLFLSVFGTTLSLIWRLVLLYFAYSRLLFPSKNSNNSGFPSRTQSFRNQILNEQNIQTSLETTNNNNNISDEHCPIQLSSALFYGTTKQEGCFCFKCKTKQKTIYLYEQDPGEKRFLSVCCGFWLSCFFFRVIGLLFSLLRRILCIFTSLILFAGYLLLGCTPCLYFYFCRANSLSKRDNLAKSHVRRCSFAFHYFVLLTSLFFSIGLIFTNLILLSSVHLFGPNNWPPEISRLCLSIDQNRQLIHPILLPEQTSLSLPLSTTLNNKLPSQCKSLWDYPHPLPLTSKWTLGMARRIPGQWQARIPLKVDGSLMLAVSTHFISNYTQQRSPQHYIFYDYALLRFGLNSTKLIGCNRQKYSGWLFASSKSPQLGFPYFLACSPSIYFRKAALIDCNALTRRL</sequence>
<dbReference type="EMBL" id="CAJEWN010000075">
    <property type="protein sequence ID" value="CAD2159588.1"/>
    <property type="molecule type" value="Genomic_DNA"/>
</dbReference>
<evidence type="ECO:0000313" key="2">
    <source>
        <dbReference type="EMBL" id="CAD2159588.1"/>
    </source>
</evidence>
<organism evidence="2 3">
    <name type="scientific">Meloidogyne enterolobii</name>
    <name type="common">Root-knot nematode worm</name>
    <name type="synonym">Meloidogyne mayaguensis</name>
    <dbReference type="NCBI Taxonomy" id="390850"/>
    <lineage>
        <taxon>Eukaryota</taxon>
        <taxon>Metazoa</taxon>
        <taxon>Ecdysozoa</taxon>
        <taxon>Nematoda</taxon>
        <taxon>Chromadorea</taxon>
        <taxon>Rhabditida</taxon>
        <taxon>Tylenchina</taxon>
        <taxon>Tylenchomorpha</taxon>
        <taxon>Tylenchoidea</taxon>
        <taxon>Meloidogynidae</taxon>
        <taxon>Meloidogyninae</taxon>
        <taxon>Meloidogyne</taxon>
    </lineage>
</organism>
<dbReference type="AlphaFoldDB" id="A0A6V7UJA8"/>
<keyword evidence="1" id="KW-0472">Membrane</keyword>
<feature type="transmembrane region" description="Helical" evidence="1">
    <location>
        <begin position="76"/>
        <end position="103"/>
    </location>
</feature>
<comment type="caution">
    <text evidence="2">The sequence shown here is derived from an EMBL/GenBank/DDBJ whole genome shotgun (WGS) entry which is preliminary data.</text>
</comment>
<feature type="transmembrane region" description="Helical" evidence="1">
    <location>
        <begin position="288"/>
        <end position="312"/>
    </location>
</feature>
<feature type="transmembrane region" description="Helical" evidence="1">
    <location>
        <begin position="172"/>
        <end position="196"/>
    </location>
</feature>
<accession>A0A6V7UJA8</accession>
<evidence type="ECO:0000256" key="1">
    <source>
        <dbReference type="SAM" id="Phobius"/>
    </source>
</evidence>
<evidence type="ECO:0000313" key="3">
    <source>
        <dbReference type="Proteomes" id="UP000580250"/>
    </source>
</evidence>
<gene>
    <name evidence="2" type="ORF">MENT_LOCUS13784</name>
</gene>
<feature type="transmembrane region" description="Helical" evidence="1">
    <location>
        <begin position="318"/>
        <end position="342"/>
    </location>
</feature>